<proteinExistence type="predicted"/>
<evidence type="ECO:0000259" key="5">
    <source>
        <dbReference type="Pfam" id="PF08245"/>
    </source>
</evidence>
<dbReference type="Pfam" id="PF08245">
    <property type="entry name" value="Mur_ligase_M"/>
    <property type="match status" value="1"/>
</dbReference>
<reference evidence="6 7" key="1">
    <citation type="journal article" date="2005" name="Int. J. Syst. Evol. Microbiol.">
        <title>Bacillus litoralis sp. nov., isolated from a tidal flat of the Yellow Sea in Korea.</title>
        <authorList>
            <person name="Yoon J.H."/>
            <person name="Oh T.K."/>
        </authorList>
    </citation>
    <scope>NUCLEOTIDE SEQUENCE [LARGE SCALE GENOMIC DNA]</scope>
    <source>
        <strain evidence="6 7">SW-211</strain>
    </source>
</reference>
<evidence type="ECO:0000256" key="1">
    <source>
        <dbReference type="ARBA" id="ARBA00022598"/>
    </source>
</evidence>
<feature type="domain" description="Mur ligase C-terminal" evidence="4">
    <location>
        <begin position="324"/>
        <end position="442"/>
    </location>
</feature>
<dbReference type="PANTHER" id="PTHR43024:SF1">
    <property type="entry name" value="UDP-N-ACETYLMURAMOYL-TRIPEPTIDE--D-ALANYL-D-ALANINE LIGASE"/>
    <property type="match status" value="1"/>
</dbReference>
<sequence>MKPLLLKDIVREIDGSLVKGYEESTIQKVVKRQSNIDQHVLYFCLAPYACNWDLLKTKQGYSIVVDHLTGEEPIHKDVNIILVNDCKEAYWKFICYYRSLFDIPVIGVTGTCGKTTTKDMINHIAKEDLMVHKTFQSQNGLHLNHGYLFGLDDSTQLAVFEMGVAYRGNVRSSGRYFRPTVGVITNIGEAHLEGCRTLENYIKAKAEMLEALSYKGMLIINADDENIKKIDMSNYQGKIISFGVNEEANYRANKISYANEGMNYTLLNSGKQYTVFIPGYGEHNIFNSLAAIAACHSIGISIETCINRLQTFRTMSRHVKIYEGYNQSMVIDDTWSCNPSSVKAAMQVLKNISKDKKEIFVLGKMQRLGKHLQEQHIKIGKTFMEMGGLDYLITVGSHAKLTGMSAIENGMAASKVIMVDSASELDSVLEKLSGENSCILFKMSLGKMKSEYRQVVVKYRQA</sequence>
<dbReference type="InterPro" id="IPR051046">
    <property type="entry name" value="MurCDEF_CellWall_CoF430Synth"/>
</dbReference>
<evidence type="ECO:0000313" key="7">
    <source>
        <dbReference type="Proteomes" id="UP000321363"/>
    </source>
</evidence>
<keyword evidence="7" id="KW-1185">Reference proteome</keyword>
<dbReference type="OrthoDB" id="9801978at2"/>
<dbReference type="EMBL" id="VOQF01000001">
    <property type="protein sequence ID" value="TXC92789.1"/>
    <property type="molecule type" value="Genomic_DNA"/>
</dbReference>
<dbReference type="InterPro" id="IPR013221">
    <property type="entry name" value="Mur_ligase_cen"/>
</dbReference>
<dbReference type="InterPro" id="IPR036615">
    <property type="entry name" value="Mur_ligase_C_dom_sf"/>
</dbReference>
<evidence type="ECO:0000256" key="2">
    <source>
        <dbReference type="ARBA" id="ARBA00022741"/>
    </source>
</evidence>
<evidence type="ECO:0000313" key="6">
    <source>
        <dbReference type="EMBL" id="TXC92789.1"/>
    </source>
</evidence>
<accession>A0A5C6WA81</accession>
<comment type="caution">
    <text evidence="6">The sequence shown here is derived from an EMBL/GenBank/DDBJ whole genome shotgun (WGS) entry which is preliminary data.</text>
</comment>
<dbReference type="Pfam" id="PF02875">
    <property type="entry name" value="Mur_ligase_C"/>
    <property type="match status" value="1"/>
</dbReference>
<dbReference type="SUPFAM" id="SSF53244">
    <property type="entry name" value="MurD-like peptide ligases, peptide-binding domain"/>
    <property type="match status" value="1"/>
</dbReference>
<dbReference type="InterPro" id="IPR036565">
    <property type="entry name" value="Mur-like_cat_sf"/>
</dbReference>
<dbReference type="SUPFAM" id="SSF53623">
    <property type="entry name" value="MurD-like peptide ligases, catalytic domain"/>
    <property type="match status" value="1"/>
</dbReference>
<dbReference type="GO" id="GO:0005524">
    <property type="term" value="F:ATP binding"/>
    <property type="evidence" value="ECO:0007669"/>
    <property type="project" value="UniProtKB-KW"/>
</dbReference>
<keyword evidence="2" id="KW-0547">Nucleotide-binding</keyword>
<feature type="domain" description="Mur ligase central" evidence="5">
    <location>
        <begin position="108"/>
        <end position="295"/>
    </location>
</feature>
<dbReference type="InterPro" id="IPR004101">
    <property type="entry name" value="Mur_ligase_C"/>
</dbReference>
<organism evidence="6 7">
    <name type="scientific">Metabacillus litoralis</name>
    <dbReference type="NCBI Taxonomy" id="152268"/>
    <lineage>
        <taxon>Bacteria</taxon>
        <taxon>Bacillati</taxon>
        <taxon>Bacillota</taxon>
        <taxon>Bacilli</taxon>
        <taxon>Bacillales</taxon>
        <taxon>Bacillaceae</taxon>
        <taxon>Metabacillus</taxon>
    </lineage>
</organism>
<name>A0A5C6WA81_9BACI</name>
<dbReference type="Proteomes" id="UP000321363">
    <property type="component" value="Unassembled WGS sequence"/>
</dbReference>
<dbReference type="AlphaFoldDB" id="A0A5C6WA81"/>
<evidence type="ECO:0000259" key="4">
    <source>
        <dbReference type="Pfam" id="PF02875"/>
    </source>
</evidence>
<keyword evidence="1 6" id="KW-0436">Ligase</keyword>
<dbReference type="RefSeq" id="WP_146945651.1">
    <property type="nucleotide sequence ID" value="NZ_VOQF01000001.1"/>
</dbReference>
<keyword evidence="3" id="KW-0067">ATP-binding</keyword>
<dbReference type="GO" id="GO:0016881">
    <property type="term" value="F:acid-amino acid ligase activity"/>
    <property type="evidence" value="ECO:0007669"/>
    <property type="project" value="InterPro"/>
</dbReference>
<gene>
    <name evidence="6" type="ORF">FS935_00895</name>
</gene>
<dbReference type="PANTHER" id="PTHR43024">
    <property type="entry name" value="UDP-N-ACETYLMURAMOYL-TRIPEPTIDE--D-ALANYL-D-ALANINE LIGASE"/>
    <property type="match status" value="1"/>
</dbReference>
<protein>
    <submittedName>
        <fullName evidence="6">UDP-N-acetylmuramoyl-tripeptide--D-alanyl-D-alanine ligase</fullName>
    </submittedName>
</protein>
<dbReference type="Gene3D" id="3.40.1190.10">
    <property type="entry name" value="Mur-like, catalytic domain"/>
    <property type="match status" value="1"/>
</dbReference>
<evidence type="ECO:0000256" key="3">
    <source>
        <dbReference type="ARBA" id="ARBA00022840"/>
    </source>
</evidence>
<dbReference type="Gene3D" id="3.90.190.20">
    <property type="entry name" value="Mur ligase, C-terminal domain"/>
    <property type="match status" value="1"/>
</dbReference>